<sequence length="238" mass="26396">MTTLTLNLRRQILTTDDGGYRHWQSVIEVAEQPAMQTALLLCDVWDSHWCRGARERLEPLLPKMNAAVHAARDAGVLIIHAPSDTMPFYSGHPARLRALEVEPAEPESGLPVFATADDSLVGSIFVPGDTEYDPPLPVDTADHGTTTAENDPYSAWSCQHPAIDIDAERDLISDEGGRVIACLQVRGIDRLLILGVHTNMCVLHRSFAIKQMSRWGMRMALLRDLTDTMYSPARPPYV</sequence>
<feature type="non-terminal residue" evidence="1">
    <location>
        <position position="238"/>
    </location>
</feature>
<proteinExistence type="predicted"/>
<accession>A0A382E1J3</accession>
<gene>
    <name evidence="1" type="ORF">METZ01_LOCUS197096</name>
</gene>
<dbReference type="Gene3D" id="3.40.50.850">
    <property type="entry name" value="Isochorismatase-like"/>
    <property type="match status" value="1"/>
</dbReference>
<evidence type="ECO:0000313" key="1">
    <source>
        <dbReference type="EMBL" id="SVB44242.1"/>
    </source>
</evidence>
<dbReference type="EMBL" id="UINC01042086">
    <property type="protein sequence ID" value="SVB44242.1"/>
    <property type="molecule type" value="Genomic_DNA"/>
</dbReference>
<dbReference type="InterPro" id="IPR036380">
    <property type="entry name" value="Isochorismatase-like_sf"/>
</dbReference>
<dbReference type="SUPFAM" id="SSF52499">
    <property type="entry name" value="Isochorismatase-like hydrolases"/>
    <property type="match status" value="1"/>
</dbReference>
<protein>
    <submittedName>
        <fullName evidence="1">Uncharacterized protein</fullName>
    </submittedName>
</protein>
<reference evidence="1" key="1">
    <citation type="submission" date="2018-05" db="EMBL/GenBank/DDBJ databases">
        <authorList>
            <person name="Lanie J.A."/>
            <person name="Ng W.-L."/>
            <person name="Kazmierczak K.M."/>
            <person name="Andrzejewski T.M."/>
            <person name="Davidsen T.M."/>
            <person name="Wayne K.J."/>
            <person name="Tettelin H."/>
            <person name="Glass J.I."/>
            <person name="Rusch D."/>
            <person name="Podicherti R."/>
            <person name="Tsui H.-C.T."/>
            <person name="Winkler M.E."/>
        </authorList>
    </citation>
    <scope>NUCLEOTIDE SEQUENCE</scope>
</reference>
<organism evidence="1">
    <name type="scientific">marine metagenome</name>
    <dbReference type="NCBI Taxonomy" id="408172"/>
    <lineage>
        <taxon>unclassified sequences</taxon>
        <taxon>metagenomes</taxon>
        <taxon>ecological metagenomes</taxon>
    </lineage>
</organism>
<dbReference type="AlphaFoldDB" id="A0A382E1J3"/>
<name>A0A382E1J3_9ZZZZ</name>